<proteinExistence type="predicted"/>
<gene>
    <name evidence="1" type="ORF">g.28408</name>
</gene>
<dbReference type="InterPro" id="IPR036691">
    <property type="entry name" value="Endo/exonu/phosph_ase_sf"/>
</dbReference>
<evidence type="ECO:0008006" key="2">
    <source>
        <dbReference type="Google" id="ProtNLM"/>
    </source>
</evidence>
<dbReference type="PANTHER" id="PTHR33776">
    <property type="entry name" value="ENDO/EXONUCLEASE/PHOSPHATASE DOMAIN-CONTAINING PROTEIN"/>
    <property type="match status" value="1"/>
</dbReference>
<accession>A0A1B6EL88</accession>
<name>A0A1B6EL88_9HEMI</name>
<dbReference type="PANTHER" id="PTHR33776:SF3">
    <property type="entry name" value="PHD-TYPE DOMAIN-CONTAINING PROTEIN"/>
    <property type="match status" value="1"/>
</dbReference>
<dbReference type="EMBL" id="GECZ01031127">
    <property type="protein sequence ID" value="JAS38642.1"/>
    <property type="molecule type" value="Transcribed_RNA"/>
</dbReference>
<organism evidence="1">
    <name type="scientific">Cuerna arida</name>
    <dbReference type="NCBI Taxonomy" id="1464854"/>
    <lineage>
        <taxon>Eukaryota</taxon>
        <taxon>Metazoa</taxon>
        <taxon>Ecdysozoa</taxon>
        <taxon>Arthropoda</taxon>
        <taxon>Hexapoda</taxon>
        <taxon>Insecta</taxon>
        <taxon>Pterygota</taxon>
        <taxon>Neoptera</taxon>
        <taxon>Paraneoptera</taxon>
        <taxon>Hemiptera</taxon>
        <taxon>Auchenorrhyncha</taxon>
        <taxon>Membracoidea</taxon>
        <taxon>Cicadellidae</taxon>
        <taxon>Cicadellinae</taxon>
        <taxon>Proconiini</taxon>
        <taxon>Cuerna</taxon>
    </lineage>
</organism>
<dbReference type="AlphaFoldDB" id="A0A1B6EL88"/>
<dbReference type="SUPFAM" id="SSF56219">
    <property type="entry name" value="DNase I-like"/>
    <property type="match status" value="1"/>
</dbReference>
<sequence>MEERIISLNTRGFKTGEIQRFVDEFQPLVLAINEHKQQYLFNLQIRGYTVAAGYPAFSSQRGSACLVRNGEKCIGRGDLYYLSQEEMFEAASVEIPRYNVVITSLYRSPNSPKTDFYQKLDSFAKYITTDEPFKRHIIAGDFNIDCNEDNKAKNVVKKYHLQFNIRGRTHERGKCLDNFITDFTPNRARILPTNVKLSDHRPIEMYIS</sequence>
<evidence type="ECO:0000313" key="1">
    <source>
        <dbReference type="EMBL" id="JAS38642.1"/>
    </source>
</evidence>
<dbReference type="Gene3D" id="3.60.10.10">
    <property type="entry name" value="Endonuclease/exonuclease/phosphatase"/>
    <property type="match status" value="1"/>
</dbReference>
<reference evidence="1" key="1">
    <citation type="submission" date="2015-11" db="EMBL/GenBank/DDBJ databases">
        <title>De novo transcriptome assembly of four potential Pierce s Disease insect vectors from Arizona vineyards.</title>
        <authorList>
            <person name="Tassone E.E."/>
        </authorList>
    </citation>
    <scope>NUCLEOTIDE SEQUENCE</scope>
</reference>
<protein>
    <recommendedName>
        <fullName evidence="2">Endonuclease/exonuclease/phosphatase domain-containing protein</fullName>
    </recommendedName>
</protein>